<feature type="non-terminal residue" evidence="2">
    <location>
        <position position="81"/>
    </location>
</feature>
<accession>A0A9N9PCF7</accession>
<reference evidence="2" key="1">
    <citation type="submission" date="2021-06" db="EMBL/GenBank/DDBJ databases">
        <authorList>
            <person name="Kallberg Y."/>
            <person name="Tangrot J."/>
            <person name="Rosling A."/>
        </authorList>
    </citation>
    <scope>NUCLEOTIDE SEQUENCE</scope>
    <source>
        <strain evidence="2">MA453B</strain>
    </source>
</reference>
<keyword evidence="1" id="KW-1133">Transmembrane helix</keyword>
<keyword evidence="1" id="KW-0472">Membrane</keyword>
<protein>
    <submittedName>
        <fullName evidence="2">2886_t:CDS:1</fullName>
    </submittedName>
</protein>
<evidence type="ECO:0000313" key="3">
    <source>
        <dbReference type="Proteomes" id="UP000789405"/>
    </source>
</evidence>
<name>A0A9N9PCF7_9GLOM</name>
<keyword evidence="1" id="KW-0812">Transmembrane</keyword>
<keyword evidence="3" id="KW-1185">Reference proteome</keyword>
<gene>
    <name evidence="2" type="ORF">DERYTH_LOCUS23935</name>
</gene>
<dbReference type="EMBL" id="CAJVPY010038163">
    <property type="protein sequence ID" value="CAG8803672.1"/>
    <property type="molecule type" value="Genomic_DNA"/>
</dbReference>
<organism evidence="2 3">
    <name type="scientific">Dentiscutata erythropus</name>
    <dbReference type="NCBI Taxonomy" id="1348616"/>
    <lineage>
        <taxon>Eukaryota</taxon>
        <taxon>Fungi</taxon>
        <taxon>Fungi incertae sedis</taxon>
        <taxon>Mucoromycota</taxon>
        <taxon>Glomeromycotina</taxon>
        <taxon>Glomeromycetes</taxon>
        <taxon>Diversisporales</taxon>
        <taxon>Gigasporaceae</taxon>
        <taxon>Dentiscutata</taxon>
    </lineage>
</organism>
<dbReference type="Proteomes" id="UP000789405">
    <property type="component" value="Unassembled WGS sequence"/>
</dbReference>
<feature type="transmembrane region" description="Helical" evidence="1">
    <location>
        <begin position="6"/>
        <end position="24"/>
    </location>
</feature>
<comment type="caution">
    <text evidence="2">The sequence shown here is derived from an EMBL/GenBank/DDBJ whole genome shotgun (WGS) entry which is preliminary data.</text>
</comment>
<sequence>TGVVLSYRFILGIVVVVAVVFRILKRFEISKETASKLAMNRVLWDLVANKILNIRIFEILATIETLDIVRVKRIRESASFQ</sequence>
<proteinExistence type="predicted"/>
<evidence type="ECO:0000256" key="1">
    <source>
        <dbReference type="SAM" id="Phobius"/>
    </source>
</evidence>
<dbReference type="AlphaFoldDB" id="A0A9N9PCF7"/>
<evidence type="ECO:0000313" key="2">
    <source>
        <dbReference type="EMBL" id="CAG8803672.1"/>
    </source>
</evidence>
<feature type="non-terminal residue" evidence="2">
    <location>
        <position position="1"/>
    </location>
</feature>